<reference evidence="1" key="1">
    <citation type="submission" date="2023-08" db="EMBL/GenBank/DDBJ databases">
        <authorList>
            <person name="Chen Y."/>
            <person name="Shah S."/>
            <person name="Dougan E. K."/>
            <person name="Thang M."/>
            <person name="Chan C."/>
        </authorList>
    </citation>
    <scope>NUCLEOTIDE SEQUENCE</scope>
</reference>
<dbReference type="AlphaFoldDB" id="A0AA36IY62"/>
<accession>A0AA36IY62</accession>
<comment type="caution">
    <text evidence="1">The sequence shown here is derived from an EMBL/GenBank/DDBJ whole genome shotgun (WGS) entry which is preliminary data.</text>
</comment>
<organism evidence="1 2">
    <name type="scientific">Effrenium voratum</name>
    <dbReference type="NCBI Taxonomy" id="2562239"/>
    <lineage>
        <taxon>Eukaryota</taxon>
        <taxon>Sar</taxon>
        <taxon>Alveolata</taxon>
        <taxon>Dinophyceae</taxon>
        <taxon>Suessiales</taxon>
        <taxon>Symbiodiniaceae</taxon>
        <taxon>Effrenium</taxon>
    </lineage>
</organism>
<keyword evidence="2" id="KW-1185">Reference proteome</keyword>
<dbReference type="EMBL" id="CAUJNA010003035">
    <property type="protein sequence ID" value="CAJ1395040.1"/>
    <property type="molecule type" value="Genomic_DNA"/>
</dbReference>
<evidence type="ECO:0000313" key="2">
    <source>
        <dbReference type="Proteomes" id="UP001178507"/>
    </source>
</evidence>
<protein>
    <submittedName>
        <fullName evidence="1">Uncharacterized protein</fullName>
    </submittedName>
</protein>
<dbReference type="Proteomes" id="UP001178507">
    <property type="component" value="Unassembled WGS sequence"/>
</dbReference>
<name>A0AA36IY62_9DINO</name>
<gene>
    <name evidence="1" type="ORF">EVOR1521_LOCUS19564</name>
</gene>
<evidence type="ECO:0000313" key="1">
    <source>
        <dbReference type="EMBL" id="CAJ1395040.1"/>
    </source>
</evidence>
<sequence length="350" mass="37275">METPGAQAAQAACAAVLRAADTEDLLGRLGSSELVNVVLDLLSTCEVREEPVPGLKCRILFRSFDSNAFVKKEGAAAEPLLRSLSGEKDLSLELLLEDTFQRYLRNVPADFLVSGNDPAKSRRIAGAALLTLPGPEGLCPCGVASVERALRSAFQLDVARGSILVASKEGLGQSYSLVRRAVELLQVFALPIQTPLPPEASTLRGVPDSKEIPCAAGAALALGSWSAPKLTRPRSMRFCHARFARCRNGHLSAWSRNLNFQLRGSAAAPLRRFGEMRPTNGWPEQRFGCLPDVLGQACGSSATEQGAAASDAVAAILQSLVDLDAALGSSEYLELSVLGHQVLPERRAFS</sequence>
<proteinExistence type="predicted"/>